<evidence type="ECO:0008006" key="4">
    <source>
        <dbReference type="Google" id="ProtNLM"/>
    </source>
</evidence>
<dbReference type="EMBL" id="VMNX01000012">
    <property type="protein sequence ID" value="MPY48271.1"/>
    <property type="molecule type" value="Genomic_DNA"/>
</dbReference>
<reference evidence="2 3" key="1">
    <citation type="submission" date="2019-09" db="EMBL/GenBank/DDBJ databases">
        <authorList>
            <person name="Duangmal K."/>
            <person name="Teo W.F.A."/>
            <person name="Lipun K."/>
        </authorList>
    </citation>
    <scope>NUCLEOTIDE SEQUENCE [LARGE SCALE GENOMIC DNA]</scope>
    <source>
        <strain evidence="2 3">K1PN6</strain>
    </source>
</reference>
<evidence type="ECO:0000313" key="2">
    <source>
        <dbReference type="EMBL" id="MPY48271.1"/>
    </source>
</evidence>
<dbReference type="AlphaFoldDB" id="A0A5N8WLE6"/>
<feature type="compositionally biased region" description="Polar residues" evidence="1">
    <location>
        <begin position="1"/>
        <end position="10"/>
    </location>
</feature>
<protein>
    <recommendedName>
        <fullName evidence="4">Transferase</fullName>
    </recommendedName>
</protein>
<evidence type="ECO:0000313" key="3">
    <source>
        <dbReference type="Proteomes" id="UP000373149"/>
    </source>
</evidence>
<dbReference type="Proteomes" id="UP000373149">
    <property type="component" value="Unassembled WGS sequence"/>
</dbReference>
<proteinExistence type="predicted"/>
<organism evidence="2 3">
    <name type="scientific">Streptomyces acidicola</name>
    <dbReference type="NCBI Taxonomy" id="2596892"/>
    <lineage>
        <taxon>Bacteria</taxon>
        <taxon>Bacillati</taxon>
        <taxon>Actinomycetota</taxon>
        <taxon>Actinomycetes</taxon>
        <taxon>Kitasatosporales</taxon>
        <taxon>Streptomycetaceae</taxon>
        <taxon>Streptomyces</taxon>
    </lineage>
</organism>
<accession>A0A5N8WLE6</accession>
<feature type="region of interest" description="Disordered" evidence="1">
    <location>
        <begin position="1"/>
        <end position="20"/>
    </location>
</feature>
<gene>
    <name evidence="2" type="ORF">FPZ41_06620</name>
</gene>
<keyword evidence="3" id="KW-1185">Reference proteome</keyword>
<name>A0A5N8WLE6_9ACTN</name>
<dbReference type="RefSeq" id="WP_152860043.1">
    <property type="nucleotide sequence ID" value="NZ_VMNX01000012.1"/>
</dbReference>
<sequence>MTTPAPTAANQHLHEAPVPGPRADCVADSAGGLTFDVTDSGESAPAHLLLRLRDSEQEVRLPLTPAADGRLRAALPSSVELPEGRWDVYVQVSDDEPRRLAPGVNDLRALVDRVPDGSHGHVAARVPYSTRYGNLTVRSWLRAPHAEAGEILVDKDELSVKARVYGTGLAPDAYVELVARKAPEAVVRAGLTADRSEFRFTVPYRALRPGLWDLWLRPDGVTGPRVRIARLLDDIADKKPIFTYPKATLETEYGPVLAGPYYTGDNDLAVKVAAVE</sequence>
<comment type="caution">
    <text evidence="2">The sequence shown here is derived from an EMBL/GenBank/DDBJ whole genome shotgun (WGS) entry which is preliminary data.</text>
</comment>
<evidence type="ECO:0000256" key="1">
    <source>
        <dbReference type="SAM" id="MobiDB-lite"/>
    </source>
</evidence>